<sequence>MKKRIGLVTLLMTMTIFLSGCAGVQNKEGKFYDFFVSPMEWLLKYFSDQFNGSYGLSIIIITVLIRLLLMPFMLKNYKSQQTMKIKMDALRPEMEDIQKRVKEAKESGEKEEQMRLQQEMMGLYKKHGVNPVNMGCLPLIIQMPIIMGLYFAILYSPDAVKDYQFLWFKLGEPDMIMMLIAGAVYFVQARVSLWTMPEQQKKQMKMFIYLSPIMIMFISFKAMAALPLYWAVGGFLLIIQTYLGRKLYYKEPEPVVEGAEVIDSKEVIETKDIKESKSTPDLQKKTDKKGPKTK</sequence>
<keyword evidence="17" id="KW-1185">Reference proteome</keyword>
<reference evidence="17" key="1">
    <citation type="journal article" date="2019" name="Int. J. Syst. Evol. Microbiol.">
        <title>The Global Catalogue of Microorganisms (GCM) 10K type strain sequencing project: providing services to taxonomists for standard genome sequencing and annotation.</title>
        <authorList>
            <consortium name="The Broad Institute Genomics Platform"/>
            <consortium name="The Broad Institute Genome Sequencing Center for Infectious Disease"/>
            <person name="Wu L."/>
            <person name="Ma J."/>
        </authorList>
    </citation>
    <scope>NUCLEOTIDE SEQUENCE [LARGE SCALE GENOMIC DNA]</scope>
    <source>
        <strain evidence="17">CGMCC 4.7177</strain>
    </source>
</reference>
<evidence type="ECO:0000256" key="13">
    <source>
        <dbReference type="SAM" id="Coils"/>
    </source>
</evidence>
<keyword evidence="9" id="KW-0564">Palmitate</keyword>
<comment type="caution">
    <text evidence="16">The sequence shown here is derived from an EMBL/GenBank/DDBJ whole genome shotgun (WGS) entry which is preliminary data.</text>
</comment>
<keyword evidence="11 12" id="KW-0449">Lipoprotein</keyword>
<evidence type="ECO:0000256" key="5">
    <source>
        <dbReference type="ARBA" id="ARBA00022729"/>
    </source>
</evidence>
<feature type="transmembrane region" description="Helical" evidence="12">
    <location>
        <begin position="135"/>
        <end position="155"/>
    </location>
</feature>
<protein>
    <recommendedName>
        <fullName evidence="12">Membrane protein insertase YidC</fullName>
    </recommendedName>
    <alternativeName>
        <fullName evidence="12">Foldase YidC</fullName>
    </alternativeName>
    <alternativeName>
        <fullName evidence="12">Membrane integrase YidC</fullName>
    </alternativeName>
    <alternativeName>
        <fullName evidence="12">Membrane protein YidC</fullName>
    </alternativeName>
</protein>
<dbReference type="Proteomes" id="UP001597218">
    <property type="component" value="Unassembled WGS sequence"/>
</dbReference>
<evidence type="ECO:0000256" key="7">
    <source>
        <dbReference type="ARBA" id="ARBA00022989"/>
    </source>
</evidence>
<proteinExistence type="inferred from homology"/>
<comment type="function">
    <text evidence="12">Required for the insertion and/or proper folding and/or complex formation of integral membrane proteins into the membrane. Involved in integration of membrane proteins that insert both dependently and independently of the Sec translocase complex, as well as at least some lipoproteins.</text>
</comment>
<dbReference type="InterPro" id="IPR001708">
    <property type="entry name" value="YidC/ALB3/OXA1/COX18"/>
</dbReference>
<evidence type="ECO:0000313" key="16">
    <source>
        <dbReference type="EMBL" id="MFD1927687.1"/>
    </source>
</evidence>
<keyword evidence="4 12" id="KW-0812">Transmembrane</keyword>
<keyword evidence="13" id="KW-0175">Coiled coil</keyword>
<dbReference type="PANTHER" id="PTHR12428">
    <property type="entry name" value="OXA1"/>
    <property type="match status" value="1"/>
</dbReference>
<evidence type="ECO:0000256" key="12">
    <source>
        <dbReference type="HAMAP-Rule" id="MF_01811"/>
    </source>
</evidence>
<evidence type="ECO:0000256" key="14">
    <source>
        <dbReference type="SAM" id="MobiDB-lite"/>
    </source>
</evidence>
<feature type="transmembrane region" description="Helical" evidence="12">
    <location>
        <begin position="175"/>
        <end position="194"/>
    </location>
</feature>
<comment type="subcellular location">
    <subcellularLocation>
        <location evidence="1 12">Cell membrane</location>
        <topology evidence="1 12">Multi-pass membrane protein</topology>
    </subcellularLocation>
</comment>
<keyword evidence="3 12" id="KW-1003">Cell membrane</keyword>
<feature type="transmembrane region" description="Helical" evidence="12">
    <location>
        <begin position="206"/>
        <end position="222"/>
    </location>
</feature>
<dbReference type="NCBIfam" id="TIGR03592">
    <property type="entry name" value="yidC_oxa1_cterm"/>
    <property type="match status" value="1"/>
</dbReference>
<dbReference type="EMBL" id="JBHUGI010000014">
    <property type="protein sequence ID" value="MFD1927687.1"/>
    <property type="molecule type" value="Genomic_DNA"/>
</dbReference>
<evidence type="ECO:0000256" key="2">
    <source>
        <dbReference type="ARBA" id="ARBA00022448"/>
    </source>
</evidence>
<gene>
    <name evidence="12 16" type="primary">yidC</name>
    <name evidence="16" type="ORF">ACFSFY_06355</name>
</gene>
<dbReference type="PANTHER" id="PTHR12428:SF65">
    <property type="entry name" value="CYTOCHROME C OXIDASE ASSEMBLY PROTEIN COX18, MITOCHONDRIAL"/>
    <property type="match status" value="1"/>
</dbReference>
<dbReference type="RefSeq" id="WP_381536350.1">
    <property type="nucleotide sequence ID" value="NZ_JBHUGI010000014.1"/>
</dbReference>
<evidence type="ECO:0000313" key="17">
    <source>
        <dbReference type="Proteomes" id="UP001597218"/>
    </source>
</evidence>
<evidence type="ECO:0000259" key="15">
    <source>
        <dbReference type="Pfam" id="PF02096"/>
    </source>
</evidence>
<evidence type="ECO:0000256" key="8">
    <source>
        <dbReference type="ARBA" id="ARBA00023136"/>
    </source>
</evidence>
<keyword evidence="7 12" id="KW-1133">Transmembrane helix</keyword>
<dbReference type="Pfam" id="PF02096">
    <property type="entry name" value="60KD_IMP"/>
    <property type="match status" value="1"/>
</dbReference>
<accession>A0ABW4SGH7</accession>
<keyword evidence="5 12" id="KW-0732">Signal</keyword>
<feature type="transmembrane region" description="Helical" evidence="12">
    <location>
        <begin position="54"/>
        <end position="74"/>
    </location>
</feature>
<feature type="domain" description="Membrane insertase YidC/Oxa/ALB C-terminal" evidence="15">
    <location>
        <begin position="54"/>
        <end position="243"/>
    </location>
</feature>
<feature type="coiled-coil region" evidence="13">
    <location>
        <begin position="87"/>
        <end position="114"/>
    </location>
</feature>
<dbReference type="HAMAP" id="MF_01811">
    <property type="entry name" value="YidC_type2"/>
    <property type="match status" value="1"/>
</dbReference>
<evidence type="ECO:0000256" key="10">
    <source>
        <dbReference type="ARBA" id="ARBA00023186"/>
    </source>
</evidence>
<keyword evidence="8 12" id="KW-0472">Membrane</keyword>
<comment type="similarity">
    <text evidence="12">Belongs to the OXA1/ALB3/YidC family. Type 2 subfamily.</text>
</comment>
<dbReference type="InterPro" id="IPR023060">
    <property type="entry name" value="YidC/YidC1/YidC2_Firmicutes"/>
</dbReference>
<dbReference type="CDD" id="cd20070">
    <property type="entry name" value="5TM_YidC_Alb3"/>
    <property type="match status" value="1"/>
</dbReference>
<name>A0ABW4SGH7_9BACL</name>
<dbReference type="InterPro" id="IPR028055">
    <property type="entry name" value="YidC/Oxa/ALB_C"/>
</dbReference>
<evidence type="ECO:0000256" key="11">
    <source>
        <dbReference type="ARBA" id="ARBA00023288"/>
    </source>
</evidence>
<evidence type="ECO:0000256" key="1">
    <source>
        <dbReference type="ARBA" id="ARBA00004651"/>
    </source>
</evidence>
<evidence type="ECO:0000256" key="3">
    <source>
        <dbReference type="ARBA" id="ARBA00022475"/>
    </source>
</evidence>
<keyword evidence="2 12" id="KW-0813">Transport</keyword>
<feature type="region of interest" description="Disordered" evidence="14">
    <location>
        <begin position="273"/>
        <end position="294"/>
    </location>
</feature>
<keyword evidence="10 12" id="KW-0143">Chaperone</keyword>
<dbReference type="PROSITE" id="PS51257">
    <property type="entry name" value="PROKAR_LIPOPROTEIN"/>
    <property type="match status" value="1"/>
</dbReference>
<evidence type="ECO:0000256" key="6">
    <source>
        <dbReference type="ARBA" id="ARBA00022927"/>
    </source>
</evidence>
<evidence type="ECO:0000256" key="9">
    <source>
        <dbReference type="ARBA" id="ARBA00023139"/>
    </source>
</evidence>
<evidence type="ECO:0000256" key="4">
    <source>
        <dbReference type="ARBA" id="ARBA00022692"/>
    </source>
</evidence>
<organism evidence="16 17">
    <name type="scientific">Sporosarcina siberiensis</name>
    <dbReference type="NCBI Taxonomy" id="1365606"/>
    <lineage>
        <taxon>Bacteria</taxon>
        <taxon>Bacillati</taxon>
        <taxon>Bacillota</taxon>
        <taxon>Bacilli</taxon>
        <taxon>Bacillales</taxon>
        <taxon>Caryophanaceae</taxon>
        <taxon>Sporosarcina</taxon>
    </lineage>
</organism>
<dbReference type="InterPro" id="IPR047196">
    <property type="entry name" value="YidC_ALB_C"/>
</dbReference>
<keyword evidence="6 12" id="KW-0653">Protein transport</keyword>